<organism evidence="2 3">
    <name type="scientific">Cuspidothrix issatschenkoi CHARLIE-1</name>
    <dbReference type="NCBI Taxonomy" id="2052836"/>
    <lineage>
        <taxon>Bacteria</taxon>
        <taxon>Bacillati</taxon>
        <taxon>Cyanobacteriota</taxon>
        <taxon>Cyanophyceae</taxon>
        <taxon>Nostocales</taxon>
        <taxon>Aphanizomenonaceae</taxon>
        <taxon>Cuspidothrix</taxon>
    </lineage>
</organism>
<evidence type="ECO:0000259" key="1">
    <source>
        <dbReference type="Pfam" id="PF12680"/>
    </source>
</evidence>
<comment type="caution">
    <text evidence="2">The sequence shown here is derived from an EMBL/GenBank/DDBJ whole genome shotgun (WGS) entry which is preliminary data.</text>
</comment>
<proteinExistence type="predicted"/>
<dbReference type="InterPro" id="IPR032710">
    <property type="entry name" value="NTF2-like_dom_sf"/>
</dbReference>
<dbReference type="AlphaFoldDB" id="A0A2S6CYN8"/>
<keyword evidence="3" id="KW-1185">Reference proteome</keyword>
<dbReference type="OrthoDB" id="9182871at2"/>
<name>A0A2S6CYN8_9CYAN</name>
<reference evidence="2 3" key="1">
    <citation type="submission" date="2018-02" db="EMBL/GenBank/DDBJ databases">
        <title>Discovery of a pederin family compound in a non-symbiotic bloom-forming cyanobacterium.</title>
        <authorList>
            <person name="Kust A."/>
            <person name="Mares J."/>
            <person name="Jokela J."/>
            <person name="Urajova P."/>
            <person name="Hajek J."/>
            <person name="Saurav K."/>
            <person name="Voracova K."/>
            <person name="Fewer D.P."/>
            <person name="Haapaniemi E."/>
            <person name="Permi P."/>
            <person name="Rehakova K."/>
            <person name="Sivonen K."/>
            <person name="Hrouzek P."/>
        </authorList>
    </citation>
    <scope>NUCLEOTIDE SEQUENCE [LARGE SCALE GENOMIC DNA]</scope>
    <source>
        <strain evidence="2 3">CHARLIE-1</strain>
    </source>
</reference>
<gene>
    <name evidence="2" type="ORF">CUN59_02720</name>
</gene>
<feature type="domain" description="SnoaL-like" evidence="1">
    <location>
        <begin position="51"/>
        <end position="150"/>
    </location>
</feature>
<dbReference type="EMBL" id="PGEM01000020">
    <property type="protein sequence ID" value="PPJ64811.1"/>
    <property type="molecule type" value="Genomic_DNA"/>
</dbReference>
<dbReference type="Gene3D" id="3.10.450.50">
    <property type="match status" value="1"/>
</dbReference>
<accession>A0A2S6CYN8</accession>
<dbReference type="SUPFAM" id="SSF54427">
    <property type="entry name" value="NTF2-like"/>
    <property type="match status" value="1"/>
</dbReference>
<evidence type="ECO:0000313" key="2">
    <source>
        <dbReference type="EMBL" id="PPJ64811.1"/>
    </source>
</evidence>
<evidence type="ECO:0000313" key="3">
    <source>
        <dbReference type="Proteomes" id="UP000239589"/>
    </source>
</evidence>
<dbReference type="InterPro" id="IPR037401">
    <property type="entry name" value="SnoaL-like"/>
</dbReference>
<dbReference type="Proteomes" id="UP000239589">
    <property type="component" value="Unassembled WGS sequence"/>
</dbReference>
<dbReference type="RefSeq" id="WP_104386392.1">
    <property type="nucleotide sequence ID" value="NZ_PGEM01000020.1"/>
</dbReference>
<sequence length="156" mass="17606">MQKLIPLAIISALFLPLGNVNVYASQKIEVQEAGVKGYSQKRFNARKFADGYLKFLTDKNLETASDYYAEDISFRDMATGASFQGIQEVKKFLQEQFTAIPDLKFKTLDVIGQKSEKIAVQWLMTGTDQGKPFEIEGVSVMELKQGKIAKITDYYK</sequence>
<protein>
    <recommendedName>
        <fullName evidence="1">SnoaL-like domain-containing protein</fullName>
    </recommendedName>
</protein>
<dbReference type="Pfam" id="PF12680">
    <property type="entry name" value="SnoaL_2"/>
    <property type="match status" value="1"/>
</dbReference>